<dbReference type="InterPro" id="IPR036047">
    <property type="entry name" value="F-box-like_dom_sf"/>
</dbReference>
<dbReference type="STRING" id="210143.A0A1R3J4U4"/>
<dbReference type="InterPro" id="IPR044809">
    <property type="entry name" value="AUF1-like"/>
</dbReference>
<proteinExistence type="predicted"/>
<dbReference type="PROSITE" id="PS50181">
    <property type="entry name" value="FBOX"/>
    <property type="match status" value="1"/>
</dbReference>
<dbReference type="Proteomes" id="UP000188268">
    <property type="component" value="Unassembled WGS sequence"/>
</dbReference>
<feature type="domain" description="F-box" evidence="1">
    <location>
        <begin position="1"/>
        <end position="49"/>
    </location>
</feature>
<dbReference type="SUPFAM" id="SSF81383">
    <property type="entry name" value="F-box domain"/>
    <property type="match status" value="1"/>
</dbReference>
<dbReference type="Pfam" id="PF12937">
    <property type="entry name" value="F-box-like"/>
    <property type="match status" value="1"/>
</dbReference>
<dbReference type="SMART" id="SM00256">
    <property type="entry name" value="FBOX"/>
    <property type="match status" value="1"/>
</dbReference>
<dbReference type="EMBL" id="AWWV01008589">
    <property type="protein sequence ID" value="OMO89786.1"/>
    <property type="molecule type" value="Genomic_DNA"/>
</dbReference>
<evidence type="ECO:0000313" key="2">
    <source>
        <dbReference type="EMBL" id="OMO89786.1"/>
    </source>
</evidence>
<name>A0A1R3J4U4_COCAP</name>
<sequence length="309" mass="34865">MDRFDQLPDSLILLIFNSLSDVKALIRCRCVSKRFNSLVPQTESLLLRIDRVISSESDSDSPLLTLLKSFLNLIFPKASSAQLPSRSHTYPAQILSRFQRIRELHLELPAGDLYLEKGTVVKWRAEFGETLKTCVIFGFRLGNTGNNGNNVNHEAEFAGGLKTRVMWTISSLIAASVRHFLLREVVTEHEGLEKLVLTDREGEGEVVVEKQGLKEWREARGSHVREEEEKEEERGRTVVPSARMRMRHEPRLGATLVVVRAVKDGAQIGREADVEDADLAFKAFGSGVYGDAVRELLKVRSYLLEMNSF</sequence>
<dbReference type="Gramene" id="OMO89786">
    <property type="protein sequence ID" value="OMO89786"/>
    <property type="gene ID" value="CCACVL1_07629"/>
</dbReference>
<evidence type="ECO:0000313" key="3">
    <source>
        <dbReference type="Proteomes" id="UP000188268"/>
    </source>
</evidence>
<keyword evidence="3" id="KW-1185">Reference proteome</keyword>
<protein>
    <recommendedName>
        <fullName evidence="1">F-box domain-containing protein</fullName>
    </recommendedName>
</protein>
<evidence type="ECO:0000259" key="1">
    <source>
        <dbReference type="PROSITE" id="PS50181"/>
    </source>
</evidence>
<dbReference type="PANTHER" id="PTHR31215">
    <property type="entry name" value="OS05G0510400 PROTEIN-RELATED"/>
    <property type="match status" value="1"/>
</dbReference>
<reference evidence="2 3" key="1">
    <citation type="submission" date="2013-09" db="EMBL/GenBank/DDBJ databases">
        <title>Corchorus capsularis genome sequencing.</title>
        <authorList>
            <person name="Alam M."/>
            <person name="Haque M.S."/>
            <person name="Islam M.S."/>
            <person name="Emdad E.M."/>
            <person name="Islam M.M."/>
            <person name="Ahmed B."/>
            <person name="Halim A."/>
            <person name="Hossen Q.M.M."/>
            <person name="Hossain M.Z."/>
            <person name="Ahmed R."/>
            <person name="Khan M.M."/>
            <person name="Islam R."/>
            <person name="Rashid M.M."/>
            <person name="Khan S.A."/>
            <person name="Rahman M.S."/>
            <person name="Alam M."/>
        </authorList>
    </citation>
    <scope>NUCLEOTIDE SEQUENCE [LARGE SCALE GENOMIC DNA]</scope>
    <source>
        <strain evidence="3">cv. CVL-1</strain>
        <tissue evidence="2">Whole seedling</tissue>
    </source>
</reference>
<comment type="caution">
    <text evidence="2">The sequence shown here is derived from an EMBL/GenBank/DDBJ whole genome shotgun (WGS) entry which is preliminary data.</text>
</comment>
<dbReference type="OMA" id="TRHYLMR"/>
<dbReference type="Gene3D" id="1.20.1280.50">
    <property type="match status" value="1"/>
</dbReference>
<organism evidence="2 3">
    <name type="scientific">Corchorus capsularis</name>
    <name type="common">Jute</name>
    <dbReference type="NCBI Taxonomy" id="210143"/>
    <lineage>
        <taxon>Eukaryota</taxon>
        <taxon>Viridiplantae</taxon>
        <taxon>Streptophyta</taxon>
        <taxon>Embryophyta</taxon>
        <taxon>Tracheophyta</taxon>
        <taxon>Spermatophyta</taxon>
        <taxon>Magnoliopsida</taxon>
        <taxon>eudicotyledons</taxon>
        <taxon>Gunneridae</taxon>
        <taxon>Pentapetalae</taxon>
        <taxon>rosids</taxon>
        <taxon>malvids</taxon>
        <taxon>Malvales</taxon>
        <taxon>Malvaceae</taxon>
        <taxon>Grewioideae</taxon>
        <taxon>Apeibeae</taxon>
        <taxon>Corchorus</taxon>
    </lineage>
</organism>
<accession>A0A1R3J4U4</accession>
<gene>
    <name evidence="2" type="ORF">CCACVL1_07629</name>
</gene>
<dbReference type="CDD" id="cd09917">
    <property type="entry name" value="F-box_SF"/>
    <property type="match status" value="1"/>
</dbReference>
<dbReference type="OrthoDB" id="1693699at2759"/>
<dbReference type="AlphaFoldDB" id="A0A1R3J4U4"/>
<dbReference type="InterPro" id="IPR001810">
    <property type="entry name" value="F-box_dom"/>
</dbReference>